<feature type="compositionally biased region" description="Low complexity" evidence="1">
    <location>
        <begin position="184"/>
        <end position="194"/>
    </location>
</feature>
<dbReference type="PANTHER" id="PTHR47584">
    <property type="match status" value="1"/>
</dbReference>
<reference evidence="4" key="2">
    <citation type="submission" date="2025-08" db="UniProtKB">
        <authorList>
            <consortium name="RefSeq"/>
        </authorList>
    </citation>
    <scope>IDENTIFICATION</scope>
    <source>
        <tissue evidence="4">Leaf</tissue>
    </source>
</reference>
<accession>A0A9R0I1R4</accession>
<gene>
    <name evidence="4" type="primary">LOC110781109</name>
</gene>
<reference evidence="3" key="1">
    <citation type="journal article" date="2021" name="Nat. Commun.">
        <title>Genomic analyses provide insights into spinach domestication and the genetic basis of agronomic traits.</title>
        <authorList>
            <person name="Cai X."/>
            <person name="Sun X."/>
            <person name="Xu C."/>
            <person name="Sun H."/>
            <person name="Wang X."/>
            <person name="Ge C."/>
            <person name="Zhang Z."/>
            <person name="Wang Q."/>
            <person name="Fei Z."/>
            <person name="Jiao C."/>
            <person name="Wang Q."/>
        </authorList>
    </citation>
    <scope>NUCLEOTIDE SEQUENCE [LARGE SCALE GENOMIC DNA]</scope>
    <source>
        <strain evidence="3">cv. Varoflay</strain>
    </source>
</reference>
<dbReference type="KEGG" id="soe:110781109"/>
<proteinExistence type="predicted"/>
<evidence type="ECO:0000313" key="4">
    <source>
        <dbReference type="RefSeq" id="XP_021841049.2"/>
    </source>
</evidence>
<evidence type="ECO:0000259" key="2">
    <source>
        <dbReference type="Pfam" id="PF12776"/>
    </source>
</evidence>
<dbReference type="PANTHER" id="PTHR47584:SF17">
    <property type="entry name" value="MYB_SANT-LIKE DNA-BINDING DOMAIN PROTEIN"/>
    <property type="match status" value="1"/>
</dbReference>
<organism evidence="3 4">
    <name type="scientific">Spinacia oleracea</name>
    <name type="common">Spinach</name>
    <dbReference type="NCBI Taxonomy" id="3562"/>
    <lineage>
        <taxon>Eukaryota</taxon>
        <taxon>Viridiplantae</taxon>
        <taxon>Streptophyta</taxon>
        <taxon>Embryophyta</taxon>
        <taxon>Tracheophyta</taxon>
        <taxon>Spermatophyta</taxon>
        <taxon>Magnoliopsida</taxon>
        <taxon>eudicotyledons</taxon>
        <taxon>Gunneridae</taxon>
        <taxon>Pentapetalae</taxon>
        <taxon>Caryophyllales</taxon>
        <taxon>Chenopodiaceae</taxon>
        <taxon>Chenopodioideae</taxon>
        <taxon>Anserineae</taxon>
        <taxon>Spinacia</taxon>
    </lineage>
</organism>
<name>A0A9R0I1R4_SPIOL</name>
<dbReference type="InterPro" id="IPR045026">
    <property type="entry name" value="LIMYB"/>
</dbReference>
<dbReference type="Pfam" id="PF12776">
    <property type="entry name" value="Myb_DNA-bind_3"/>
    <property type="match status" value="1"/>
</dbReference>
<evidence type="ECO:0000313" key="3">
    <source>
        <dbReference type="Proteomes" id="UP000813463"/>
    </source>
</evidence>
<feature type="compositionally biased region" description="Basic and acidic residues" evidence="1">
    <location>
        <begin position="145"/>
        <end position="156"/>
    </location>
</feature>
<dbReference type="AlphaFoldDB" id="A0A9R0I1R4"/>
<feature type="domain" description="Myb/SANT-like" evidence="2">
    <location>
        <begin position="8"/>
        <end position="97"/>
    </location>
</feature>
<sequence length="315" mass="35949">MPPKERSTWNDESVEYLLDLLKEAKKARGGKYPWDTILVRLNGQTGKNFDRNSIMNFYSDIRGRFRAWDELKTKWTGIGWDTETGCPVVPQDEKWQAFVKKNKCATSFLRRPLMFEEKFYEIFKGGYASSKKCLSPSEGVNIIDKEKQLVVDKDEPSVEGTGDSDENYSGDNTEDTHSQRSVNESRSPSKTSSSLERKSSDSGAGASTSSKKTVKQVDDCMDILRENLRISSSKLLSDPSTKYKAILDILEEMPEVSEYGKGFVAEVMDFLSNPPCCDVFLSFSDEENRILYLKKKIKFPDDYYSPLLDDEEFYV</sequence>
<dbReference type="GeneID" id="110781109"/>
<feature type="compositionally biased region" description="Low complexity" evidence="1">
    <location>
        <begin position="201"/>
        <end position="211"/>
    </location>
</feature>
<dbReference type="Proteomes" id="UP000813463">
    <property type="component" value="Chromosome 4"/>
</dbReference>
<feature type="region of interest" description="Disordered" evidence="1">
    <location>
        <begin position="145"/>
        <end position="213"/>
    </location>
</feature>
<dbReference type="RefSeq" id="XP_021841049.2">
    <property type="nucleotide sequence ID" value="XM_021985357.2"/>
</dbReference>
<dbReference type="InterPro" id="IPR024752">
    <property type="entry name" value="Myb/SANT-like_dom"/>
</dbReference>
<evidence type="ECO:0000256" key="1">
    <source>
        <dbReference type="SAM" id="MobiDB-lite"/>
    </source>
</evidence>
<protein>
    <recommendedName>
        <fullName evidence="2">Myb/SANT-like domain-containing protein</fullName>
    </recommendedName>
</protein>
<keyword evidence="3" id="KW-1185">Reference proteome</keyword>